<dbReference type="EMBL" id="LAZR01023090">
    <property type="protein sequence ID" value="KKL79696.1"/>
    <property type="molecule type" value="Genomic_DNA"/>
</dbReference>
<organism evidence="2">
    <name type="scientific">marine sediment metagenome</name>
    <dbReference type="NCBI Taxonomy" id="412755"/>
    <lineage>
        <taxon>unclassified sequences</taxon>
        <taxon>metagenomes</taxon>
        <taxon>ecological metagenomes</taxon>
    </lineage>
</organism>
<gene>
    <name evidence="2" type="ORF">LCGC14_2012290</name>
</gene>
<accession>A0A0F9FME8</accession>
<dbReference type="AlphaFoldDB" id="A0A0F9FME8"/>
<reference evidence="2" key="1">
    <citation type="journal article" date="2015" name="Nature">
        <title>Complex archaea that bridge the gap between prokaryotes and eukaryotes.</title>
        <authorList>
            <person name="Spang A."/>
            <person name="Saw J.H."/>
            <person name="Jorgensen S.L."/>
            <person name="Zaremba-Niedzwiedzka K."/>
            <person name="Martijn J."/>
            <person name="Lind A.E."/>
            <person name="van Eijk R."/>
            <person name="Schleper C."/>
            <person name="Guy L."/>
            <person name="Ettema T.J."/>
        </authorList>
    </citation>
    <scope>NUCLEOTIDE SEQUENCE</scope>
</reference>
<keyword evidence="1" id="KW-0472">Membrane</keyword>
<proteinExistence type="predicted"/>
<comment type="caution">
    <text evidence="2">The sequence shown here is derived from an EMBL/GenBank/DDBJ whole genome shotgun (WGS) entry which is preliminary data.</text>
</comment>
<sequence length="152" mass="17341">MQSPHVVIHKRTWHYRLFWWSLGVIDTWKGGCGEYTKQYEYGTTLFHYLRIILFWMPLAVGSSIACYYGMFLLLVLYPIELKSLLEYLGFLAVLCGAFAAFQVVRVFVVVAAEGASAKKRYFPGGLILVRKYISAKVEGSLPLITFVGNKKK</sequence>
<keyword evidence="1" id="KW-0812">Transmembrane</keyword>
<feature type="transmembrane region" description="Helical" evidence="1">
    <location>
        <begin position="52"/>
        <end position="75"/>
    </location>
</feature>
<evidence type="ECO:0000313" key="2">
    <source>
        <dbReference type="EMBL" id="KKL79696.1"/>
    </source>
</evidence>
<protein>
    <submittedName>
        <fullName evidence="2">Uncharacterized protein</fullName>
    </submittedName>
</protein>
<evidence type="ECO:0000256" key="1">
    <source>
        <dbReference type="SAM" id="Phobius"/>
    </source>
</evidence>
<keyword evidence="1" id="KW-1133">Transmembrane helix</keyword>
<feature type="transmembrane region" description="Helical" evidence="1">
    <location>
        <begin position="87"/>
        <end position="112"/>
    </location>
</feature>
<name>A0A0F9FME8_9ZZZZ</name>